<protein>
    <submittedName>
        <fullName evidence="9">S8 family serine peptidase</fullName>
    </submittedName>
</protein>
<dbReference type="InterPro" id="IPR000209">
    <property type="entry name" value="Peptidase_S8/S53_dom"/>
</dbReference>
<evidence type="ECO:0000256" key="6">
    <source>
        <dbReference type="RuleBase" id="RU003355"/>
    </source>
</evidence>
<feature type="domain" description="Peptidase S8/S53" evidence="8">
    <location>
        <begin position="53"/>
        <end position="326"/>
    </location>
</feature>
<keyword evidence="7" id="KW-0732">Signal</keyword>
<dbReference type="Pfam" id="PF00082">
    <property type="entry name" value="Peptidase_S8"/>
    <property type="match status" value="1"/>
</dbReference>
<gene>
    <name evidence="9" type="ORF">N5P18_11585</name>
</gene>
<dbReference type="InterPro" id="IPR023828">
    <property type="entry name" value="Peptidase_S8_Ser-AS"/>
</dbReference>
<organism evidence="9 10">
    <name type="scientific">Janibacter terrae</name>
    <dbReference type="NCBI Taxonomy" id="103817"/>
    <lineage>
        <taxon>Bacteria</taxon>
        <taxon>Bacillati</taxon>
        <taxon>Actinomycetota</taxon>
        <taxon>Actinomycetes</taxon>
        <taxon>Micrococcales</taxon>
        <taxon>Intrasporangiaceae</taxon>
        <taxon>Janibacter</taxon>
    </lineage>
</organism>
<evidence type="ECO:0000256" key="5">
    <source>
        <dbReference type="PROSITE-ProRule" id="PRU01240"/>
    </source>
</evidence>
<name>A0ABZ2FAK5_9MICO</name>
<dbReference type="PROSITE" id="PS00138">
    <property type="entry name" value="SUBTILASE_SER"/>
    <property type="match status" value="1"/>
</dbReference>
<feature type="signal peptide" evidence="7">
    <location>
        <begin position="1"/>
        <end position="26"/>
    </location>
</feature>
<keyword evidence="2 5" id="KW-0645">Protease</keyword>
<feature type="active site" description="Charge relay system" evidence="5">
    <location>
        <position position="109"/>
    </location>
</feature>
<dbReference type="EMBL" id="CP104874">
    <property type="protein sequence ID" value="WWF04332.1"/>
    <property type="molecule type" value="Genomic_DNA"/>
</dbReference>
<evidence type="ECO:0000256" key="1">
    <source>
        <dbReference type="ARBA" id="ARBA00011073"/>
    </source>
</evidence>
<dbReference type="PRINTS" id="PR00723">
    <property type="entry name" value="SUBTILISIN"/>
</dbReference>
<dbReference type="RefSeq" id="WP_068322028.1">
    <property type="nucleotide sequence ID" value="NZ_CP104874.1"/>
</dbReference>
<feature type="active site" description="Charge relay system" evidence="5">
    <location>
        <position position="295"/>
    </location>
</feature>
<dbReference type="InterPro" id="IPR015500">
    <property type="entry name" value="Peptidase_S8_subtilisin-rel"/>
</dbReference>
<dbReference type="SUPFAM" id="SSF52743">
    <property type="entry name" value="Subtilisin-like"/>
    <property type="match status" value="1"/>
</dbReference>
<sequence>MTRWTAPFAAAACAIGLVATAGSAGAATNDPLRPDLWGLDQVHAEQAWSSGRGAGVVVAVVDTGVDLGHPDLQGRLVPGADFVCGEATGSCGDGSWQGQDGVGQDPDVHGTHVAGTIVGTADNGIGVAGVAPDAQVMPIKVLEDGSGTNEDIAEGIRYAADHDADVVNLSLGGLPGTQIFSILGLDTTMMDAIQYARDKGTLTVAAAGNSSTLVCNDPAFSSDSICVGATDRDEQKSYFSELPVKLSGKGVAAPGGSGRLLGGECSDDILSTVPRGTGTDECGEGTDYAAFAGTSMATPHVAGVAAILYGQGRDLADVEQAILATSRDPLLGTRGGFSPLYGRGIVDAEAAVAYPRG</sequence>
<dbReference type="InterPro" id="IPR051048">
    <property type="entry name" value="Peptidase_S8/S53_subtilisin"/>
</dbReference>
<dbReference type="PROSITE" id="PS51892">
    <property type="entry name" value="SUBTILASE"/>
    <property type="match status" value="1"/>
</dbReference>
<dbReference type="PANTHER" id="PTHR43399">
    <property type="entry name" value="SUBTILISIN-RELATED"/>
    <property type="match status" value="1"/>
</dbReference>
<keyword evidence="10" id="KW-1185">Reference proteome</keyword>
<dbReference type="PROSITE" id="PS00137">
    <property type="entry name" value="SUBTILASE_HIS"/>
    <property type="match status" value="1"/>
</dbReference>
<evidence type="ECO:0000313" key="9">
    <source>
        <dbReference type="EMBL" id="WWF04332.1"/>
    </source>
</evidence>
<dbReference type="Proteomes" id="UP001381003">
    <property type="component" value="Chromosome"/>
</dbReference>
<feature type="chain" id="PRO_5045820682" evidence="7">
    <location>
        <begin position="27"/>
        <end position="357"/>
    </location>
</feature>
<evidence type="ECO:0000313" key="10">
    <source>
        <dbReference type="Proteomes" id="UP001381003"/>
    </source>
</evidence>
<dbReference type="PANTHER" id="PTHR43399:SF4">
    <property type="entry name" value="CELL WALL-ASSOCIATED PROTEASE"/>
    <property type="match status" value="1"/>
</dbReference>
<evidence type="ECO:0000256" key="4">
    <source>
        <dbReference type="ARBA" id="ARBA00022825"/>
    </source>
</evidence>
<evidence type="ECO:0000256" key="2">
    <source>
        <dbReference type="ARBA" id="ARBA00022670"/>
    </source>
</evidence>
<comment type="similarity">
    <text evidence="1 5 6">Belongs to the peptidase S8 family.</text>
</comment>
<dbReference type="Gene3D" id="3.40.50.200">
    <property type="entry name" value="Peptidase S8/S53 domain"/>
    <property type="match status" value="1"/>
</dbReference>
<dbReference type="PROSITE" id="PS00136">
    <property type="entry name" value="SUBTILASE_ASP"/>
    <property type="match status" value="1"/>
</dbReference>
<accession>A0ABZ2FAK5</accession>
<feature type="active site" description="Charge relay system" evidence="5">
    <location>
        <position position="62"/>
    </location>
</feature>
<keyword evidence="4 5" id="KW-0720">Serine protease</keyword>
<evidence type="ECO:0000259" key="8">
    <source>
        <dbReference type="Pfam" id="PF00082"/>
    </source>
</evidence>
<evidence type="ECO:0000256" key="7">
    <source>
        <dbReference type="SAM" id="SignalP"/>
    </source>
</evidence>
<reference evidence="9 10" key="1">
    <citation type="submission" date="2022-09" db="EMBL/GenBank/DDBJ databases">
        <title>Complete genome sequence of Janibacter terrae strain COS04-44, PCL-degrading bacteria isolated from oil spilled coast.</title>
        <authorList>
            <person name="Park H."/>
            <person name="Kim J.Y."/>
            <person name="An S.H."/>
            <person name="Lee C.M."/>
            <person name="Weon H.-Y."/>
        </authorList>
    </citation>
    <scope>NUCLEOTIDE SEQUENCE [LARGE SCALE GENOMIC DNA]</scope>
    <source>
        <strain evidence="9 10">COS04-44</strain>
    </source>
</reference>
<dbReference type="InterPro" id="IPR023827">
    <property type="entry name" value="Peptidase_S8_Asp-AS"/>
</dbReference>
<dbReference type="InterPro" id="IPR022398">
    <property type="entry name" value="Peptidase_S8_His-AS"/>
</dbReference>
<dbReference type="InterPro" id="IPR036852">
    <property type="entry name" value="Peptidase_S8/S53_dom_sf"/>
</dbReference>
<proteinExistence type="inferred from homology"/>
<evidence type="ECO:0000256" key="3">
    <source>
        <dbReference type="ARBA" id="ARBA00022801"/>
    </source>
</evidence>
<keyword evidence="3 5" id="KW-0378">Hydrolase</keyword>